<dbReference type="AlphaFoldDB" id="A0A3L7JZP4"/>
<dbReference type="EMBL" id="RCVZ01000004">
    <property type="protein sequence ID" value="RLQ96253.1"/>
    <property type="molecule type" value="Genomic_DNA"/>
</dbReference>
<evidence type="ECO:0000313" key="1">
    <source>
        <dbReference type="EMBL" id="RLQ96253.1"/>
    </source>
</evidence>
<dbReference type="Proteomes" id="UP000276770">
    <property type="component" value="Unassembled WGS sequence"/>
</dbReference>
<comment type="caution">
    <text evidence="1">The sequence shown here is derived from an EMBL/GenBank/DDBJ whole genome shotgun (WGS) entry which is preliminary data.</text>
</comment>
<proteinExistence type="predicted"/>
<protein>
    <recommendedName>
        <fullName evidence="3">DUF3139 domain-containing protein</fullName>
    </recommendedName>
</protein>
<accession>A0A3L7JZP4</accession>
<organism evidence="1 2">
    <name type="scientific">Falsibacillus albus</name>
    <dbReference type="NCBI Taxonomy" id="2478915"/>
    <lineage>
        <taxon>Bacteria</taxon>
        <taxon>Bacillati</taxon>
        <taxon>Bacillota</taxon>
        <taxon>Bacilli</taxon>
        <taxon>Bacillales</taxon>
        <taxon>Bacillaceae</taxon>
        <taxon>Falsibacillus</taxon>
    </lineage>
</organism>
<evidence type="ECO:0000313" key="2">
    <source>
        <dbReference type="Proteomes" id="UP000276770"/>
    </source>
</evidence>
<name>A0A3L7JZP4_9BACI</name>
<evidence type="ECO:0008006" key="3">
    <source>
        <dbReference type="Google" id="ProtNLM"/>
    </source>
</evidence>
<gene>
    <name evidence="1" type="ORF">D9X91_08175</name>
</gene>
<reference evidence="1 2" key="1">
    <citation type="submission" date="2018-10" db="EMBL/GenBank/DDBJ databases">
        <title>Falsibacillus sp. genome draft.</title>
        <authorList>
            <person name="Shi S."/>
        </authorList>
    </citation>
    <scope>NUCLEOTIDE SEQUENCE [LARGE SCALE GENOMIC DNA]</scope>
    <source>
        <strain evidence="1 2">GY 10110</strain>
    </source>
</reference>
<keyword evidence="2" id="KW-1185">Reference proteome</keyword>
<sequence length="133" mass="15559">MGWAMKKWSLVIIAVFFGSIFYIKWGVAKTQTLEEFYPGNINHVTSVEIRDGRSGKLLKLEDKDEVKAFIKGVKDIKFIPLKNQKERKGYLYWVTFYEKGEQTLSFSGSQIKHRYYQTDPDIDTYIAKQFDLG</sequence>